<name>A0A2P2NAM1_RHIMU</name>
<protein>
    <submittedName>
        <fullName evidence="1">Uncharacterized protein</fullName>
    </submittedName>
</protein>
<proteinExistence type="predicted"/>
<sequence length="49" mass="5955">MLLSYHFLILKLVKSQLHMLFAHLTVHSPKKTFRNLLQNRLHHSKEFEE</sequence>
<reference evidence="1" key="1">
    <citation type="submission" date="2018-02" db="EMBL/GenBank/DDBJ databases">
        <title>Rhizophora mucronata_Transcriptome.</title>
        <authorList>
            <person name="Meera S.P."/>
            <person name="Sreeshan A."/>
            <person name="Augustine A."/>
        </authorList>
    </citation>
    <scope>NUCLEOTIDE SEQUENCE</scope>
    <source>
        <tissue evidence="1">Leaf</tissue>
    </source>
</reference>
<dbReference type="AlphaFoldDB" id="A0A2P2NAM1"/>
<accession>A0A2P2NAM1</accession>
<dbReference type="EMBL" id="GGEC01059031">
    <property type="protein sequence ID" value="MBX39515.1"/>
    <property type="molecule type" value="Transcribed_RNA"/>
</dbReference>
<organism evidence="1">
    <name type="scientific">Rhizophora mucronata</name>
    <name type="common">Asiatic mangrove</name>
    <dbReference type="NCBI Taxonomy" id="61149"/>
    <lineage>
        <taxon>Eukaryota</taxon>
        <taxon>Viridiplantae</taxon>
        <taxon>Streptophyta</taxon>
        <taxon>Embryophyta</taxon>
        <taxon>Tracheophyta</taxon>
        <taxon>Spermatophyta</taxon>
        <taxon>Magnoliopsida</taxon>
        <taxon>eudicotyledons</taxon>
        <taxon>Gunneridae</taxon>
        <taxon>Pentapetalae</taxon>
        <taxon>rosids</taxon>
        <taxon>fabids</taxon>
        <taxon>Malpighiales</taxon>
        <taxon>Rhizophoraceae</taxon>
        <taxon>Rhizophora</taxon>
    </lineage>
</organism>
<evidence type="ECO:0000313" key="1">
    <source>
        <dbReference type="EMBL" id="MBX39515.1"/>
    </source>
</evidence>